<feature type="compositionally biased region" description="Polar residues" evidence="1">
    <location>
        <begin position="199"/>
        <end position="212"/>
    </location>
</feature>
<dbReference type="Pfam" id="PF00651">
    <property type="entry name" value="BTB"/>
    <property type="match status" value="1"/>
</dbReference>
<feature type="compositionally biased region" description="Basic and acidic residues" evidence="1">
    <location>
        <begin position="415"/>
        <end position="426"/>
    </location>
</feature>
<feature type="compositionally biased region" description="Low complexity" evidence="1">
    <location>
        <begin position="386"/>
        <end position="397"/>
    </location>
</feature>
<dbReference type="AlphaFoldDB" id="A0A5C3EEQ2"/>
<feature type="compositionally biased region" description="Acidic residues" evidence="1">
    <location>
        <begin position="334"/>
        <end position="352"/>
    </location>
</feature>
<protein>
    <recommendedName>
        <fullName evidence="2">BTB domain-containing protein</fullName>
    </recommendedName>
</protein>
<dbReference type="PROSITE" id="PS50097">
    <property type="entry name" value="BTB"/>
    <property type="match status" value="1"/>
</dbReference>
<evidence type="ECO:0000313" key="3">
    <source>
        <dbReference type="EMBL" id="SPO28992.1"/>
    </source>
</evidence>
<gene>
    <name evidence="3" type="ORF">UTRI_04960_B</name>
</gene>
<feature type="compositionally biased region" description="Low complexity" evidence="1">
    <location>
        <begin position="44"/>
        <end position="57"/>
    </location>
</feature>
<feature type="region of interest" description="Disordered" evidence="1">
    <location>
        <begin position="317"/>
        <end position="448"/>
    </location>
</feature>
<feature type="region of interest" description="Disordered" evidence="1">
    <location>
        <begin position="33"/>
        <end position="87"/>
    </location>
</feature>
<feature type="compositionally biased region" description="Pro residues" evidence="1">
    <location>
        <begin position="496"/>
        <end position="511"/>
    </location>
</feature>
<evidence type="ECO:0000256" key="1">
    <source>
        <dbReference type="SAM" id="MobiDB-lite"/>
    </source>
</evidence>
<feature type="compositionally biased region" description="Polar residues" evidence="1">
    <location>
        <begin position="478"/>
        <end position="495"/>
    </location>
</feature>
<dbReference type="CDD" id="cd14733">
    <property type="entry name" value="BACK"/>
    <property type="match status" value="1"/>
</dbReference>
<dbReference type="OrthoDB" id="2524557at2759"/>
<proteinExistence type="predicted"/>
<evidence type="ECO:0000259" key="2">
    <source>
        <dbReference type="PROSITE" id="PS50097"/>
    </source>
</evidence>
<dbReference type="CDD" id="cd18186">
    <property type="entry name" value="BTB_POZ_ZBTB_KLHL-like"/>
    <property type="match status" value="1"/>
</dbReference>
<keyword evidence="4" id="KW-1185">Reference proteome</keyword>
<sequence length="763" mass="83446">MPPPSMSNPSPSFSTNPVPALIARRTTVLAPPSLSTVNHLDGVPSSSSSTASRPTHPSTRRHRSDLQQAVSLPTAAHPVSTRENISTSKTWSSGLALKHSQTPYQNGPRGGFGGDEGFAVHPTFRSDAENRGDVLVRVDAVEFWVHKDVLLFSSPFFKSVLGGEWKESRLSTLLHAEAEDAEASQDIEVEGVAVEQQDRVNLNPNESNNQEAATKADTSLPGIAAVPTEPSLGGPDDHHSGDSRPTLVTDLVEDNSLDQEREDVAESELDSEHLDVGEARRRSLLRASYHTALWSQDDERGTSPTLSQCAAAFPDAAEEDTLSTNDNDVHSAEEEGTLSEDEFQDEDSDQDAADSNVAQEEVLANQTTQAVDSTAVAAQHEPSTKSSPQRQRSGSSGLKQVRSKSKHLAARLTLRKLESAQREKRIPTRSTSKGAGLGLMSDPVTEPDAAAAGPLERLESLATPPVSRRPSQEALCSLPTSDVTLKPSNETNRNPSIPPTPPPPPPPPPPSRKTTSLPQRYKGIISIIDLAEESASTFHDFLFHAYPHLDLSVTWFNCGPLLRFSDKFQVPFLRRSCVTFLRAALAGRPIEAMRLAELHGMDDLYKEASRHVLDNFSAWTPDELEVLSKETLLKLERKRTWFLERLLKLGLANPGRDYECHPTCPDPSGCARGLHEKWQAAYANAFRFSPPQPSAIFRHLREIDSTTTNNNVAQLSSCQAASRIWVQGLFDRMFELGTLHSSGRLFLAVKLDGVVPRNVSYKE</sequence>
<dbReference type="Proteomes" id="UP000324022">
    <property type="component" value="Unassembled WGS sequence"/>
</dbReference>
<organism evidence="3 4">
    <name type="scientific">Ustilago trichophora</name>
    <dbReference type="NCBI Taxonomy" id="86804"/>
    <lineage>
        <taxon>Eukaryota</taxon>
        <taxon>Fungi</taxon>
        <taxon>Dikarya</taxon>
        <taxon>Basidiomycota</taxon>
        <taxon>Ustilaginomycotina</taxon>
        <taxon>Ustilaginomycetes</taxon>
        <taxon>Ustilaginales</taxon>
        <taxon>Ustilaginaceae</taxon>
        <taxon>Ustilago</taxon>
    </lineage>
</organism>
<feature type="region of interest" description="Disordered" evidence="1">
    <location>
        <begin position="196"/>
        <end position="246"/>
    </location>
</feature>
<dbReference type="Gene3D" id="3.30.710.10">
    <property type="entry name" value="Potassium Channel Kv1.1, Chain A"/>
    <property type="match status" value="2"/>
</dbReference>
<feature type="domain" description="BTB" evidence="2">
    <location>
        <begin position="132"/>
        <end position="187"/>
    </location>
</feature>
<evidence type="ECO:0000313" key="4">
    <source>
        <dbReference type="Proteomes" id="UP000324022"/>
    </source>
</evidence>
<dbReference type="InterPro" id="IPR000210">
    <property type="entry name" value="BTB/POZ_dom"/>
</dbReference>
<dbReference type="EMBL" id="OOIN01000025">
    <property type="protein sequence ID" value="SPO28992.1"/>
    <property type="molecule type" value="Genomic_DNA"/>
</dbReference>
<reference evidence="3 4" key="1">
    <citation type="submission" date="2018-03" db="EMBL/GenBank/DDBJ databases">
        <authorList>
            <person name="Guldener U."/>
        </authorList>
    </citation>
    <scope>NUCLEOTIDE SEQUENCE [LARGE SCALE GENOMIC DNA]</scope>
    <source>
        <strain evidence="3 4">NBRC100155</strain>
    </source>
</reference>
<name>A0A5C3EEQ2_9BASI</name>
<feature type="region of interest" description="Disordered" evidence="1">
    <location>
        <begin position="462"/>
        <end position="517"/>
    </location>
</feature>
<dbReference type="SUPFAM" id="SSF54695">
    <property type="entry name" value="POZ domain"/>
    <property type="match status" value="1"/>
</dbReference>
<accession>A0A5C3EEQ2</accession>
<dbReference type="InterPro" id="IPR011333">
    <property type="entry name" value="SKP1/BTB/POZ_sf"/>
</dbReference>